<dbReference type="Gene3D" id="3.90.1720.10">
    <property type="entry name" value="endopeptidase domain like (from Nostoc punctiforme)"/>
    <property type="match status" value="1"/>
</dbReference>
<sequence length="511" mass="59722">MSLKTIFSFILLTVLALPFMASADEFRERTFIDHYTKLTMENRDRLETLTDNVQNGELFQKMRQKARISSLTNDERQMLREAWGQLLYSHLQLNLVIDKLSSYEKEIVDDEFLKDDYFTIQYAAYLAQYKSAIAFIRAMRTIPTTDKVLNESFAELGLESRTFARFKFEYLNIKKFTEYSGYRIQGLTNKVSVSPLSLGIEKDEDYIGKFNRYKGFLYTMKNAGRITAHLLFKIYFPLQKNISEWMGDERVARGNEFLINQEQIKIIHSKLRAGDVLIERREWYLSNIGLPGFWPHAALYIGRPEERAYLEQDPEVIEWVKSEGIESGSFEELLASRHKETYQESLGQDESKHDYRVLEAMSEGVVYTSLEHSANADSLAVIRPRLSNLDIAKGLLTSLTYQGRPYDFNFDFRTDSTVVCSELIYYTYQPTKEKNGLYFPVTTTMGRPVVTPNNIIKEFTETYGTDKQQYDLVVFLDGNDKKREAVFSDIEMLKTTWNRPKWFIFTQNKKK</sequence>
<protein>
    <submittedName>
        <fullName evidence="1">Uncharacterized protein</fullName>
    </submittedName>
</protein>
<dbReference type="KEGG" id="bsto:C0V70_15105"/>
<dbReference type="EMBL" id="CP025704">
    <property type="protein sequence ID" value="AUN99410.1"/>
    <property type="molecule type" value="Genomic_DNA"/>
</dbReference>
<dbReference type="InterPro" id="IPR038765">
    <property type="entry name" value="Papain-like_cys_pep_sf"/>
</dbReference>
<accession>A0A2K9NV85</accession>
<evidence type="ECO:0000313" key="1">
    <source>
        <dbReference type="EMBL" id="AUN99410.1"/>
    </source>
</evidence>
<dbReference type="AlphaFoldDB" id="A0A2K9NV85"/>
<organism evidence="1 2">
    <name type="scientific">Bacteriovorax stolpii</name>
    <name type="common">Bdellovibrio stolpii</name>
    <dbReference type="NCBI Taxonomy" id="960"/>
    <lineage>
        <taxon>Bacteria</taxon>
        <taxon>Pseudomonadati</taxon>
        <taxon>Bdellovibrionota</taxon>
        <taxon>Bacteriovoracia</taxon>
        <taxon>Bacteriovoracales</taxon>
        <taxon>Bacteriovoracaceae</taxon>
        <taxon>Bacteriovorax</taxon>
    </lineage>
</organism>
<evidence type="ECO:0000313" key="2">
    <source>
        <dbReference type="Proteomes" id="UP000235584"/>
    </source>
</evidence>
<dbReference type="InterPro" id="IPR024453">
    <property type="entry name" value="Peptidase_C92"/>
</dbReference>
<dbReference type="RefSeq" id="WP_102244701.1">
    <property type="nucleotide sequence ID" value="NZ_CP025704.1"/>
</dbReference>
<reference evidence="1 2" key="1">
    <citation type="submission" date="2018-01" db="EMBL/GenBank/DDBJ databases">
        <title>Complete genome sequence of Bacteriovorax stolpii DSM12778.</title>
        <authorList>
            <person name="Tang B."/>
            <person name="Chang J."/>
        </authorList>
    </citation>
    <scope>NUCLEOTIDE SEQUENCE [LARGE SCALE GENOMIC DNA]</scope>
    <source>
        <strain evidence="1 2">DSM 12778</strain>
    </source>
</reference>
<name>A0A2K9NV85_BACTC</name>
<dbReference type="SUPFAM" id="SSF54001">
    <property type="entry name" value="Cysteine proteinases"/>
    <property type="match status" value="1"/>
</dbReference>
<keyword evidence="2" id="KW-1185">Reference proteome</keyword>
<proteinExistence type="predicted"/>
<dbReference type="Proteomes" id="UP000235584">
    <property type="component" value="Chromosome"/>
</dbReference>
<dbReference type="Pfam" id="PF05708">
    <property type="entry name" value="Peptidase_C92"/>
    <property type="match status" value="1"/>
</dbReference>
<gene>
    <name evidence="1" type="ORF">C0V70_15105</name>
</gene>